<dbReference type="VEuPathDB" id="FungiDB:PSHT_10074"/>
<organism evidence="2 3">
    <name type="scientific">Puccinia striiformis</name>
    <dbReference type="NCBI Taxonomy" id="27350"/>
    <lineage>
        <taxon>Eukaryota</taxon>
        <taxon>Fungi</taxon>
        <taxon>Dikarya</taxon>
        <taxon>Basidiomycota</taxon>
        <taxon>Pucciniomycotina</taxon>
        <taxon>Pucciniomycetes</taxon>
        <taxon>Pucciniales</taxon>
        <taxon>Pucciniaceae</taxon>
        <taxon>Puccinia</taxon>
    </lineage>
</organism>
<dbReference type="VEuPathDB" id="FungiDB:PSTT_15275"/>
<evidence type="ECO:0000313" key="2">
    <source>
        <dbReference type="EMBL" id="POW07172.1"/>
    </source>
</evidence>
<dbReference type="AlphaFoldDB" id="A0A2S4VCB3"/>
<keyword evidence="3" id="KW-1185">Reference proteome</keyword>
<gene>
    <name evidence="2" type="ORF">PSHT_10074</name>
</gene>
<reference evidence="3" key="2">
    <citation type="journal article" date="2018" name="BMC Genomics">
        <title>Genomic insights into host adaptation between the wheat stripe rust pathogen (Puccinia striiformis f. sp. tritici) and the barley stripe rust pathogen (Puccinia striiformis f. sp. hordei).</title>
        <authorList>
            <person name="Xia C."/>
            <person name="Wang M."/>
            <person name="Yin C."/>
            <person name="Cornejo O.E."/>
            <person name="Hulbert S.H."/>
            <person name="Chen X."/>
        </authorList>
    </citation>
    <scope>NUCLEOTIDE SEQUENCE [LARGE SCALE GENOMIC DNA]</scope>
    <source>
        <strain evidence="3">93TX-2</strain>
    </source>
</reference>
<reference evidence="3" key="3">
    <citation type="journal article" date="2018" name="Mol. Plant Microbe Interact.">
        <title>Genome sequence resources for the wheat stripe rust pathogen (Puccinia striiformis f. sp. tritici) and the barley stripe rust pathogen (Puccinia striiformis f. sp. hordei).</title>
        <authorList>
            <person name="Xia C."/>
            <person name="Wang M."/>
            <person name="Yin C."/>
            <person name="Cornejo O.E."/>
            <person name="Hulbert S.H."/>
            <person name="Chen X."/>
        </authorList>
    </citation>
    <scope>NUCLEOTIDE SEQUENCE [LARGE SCALE GENOMIC DNA]</scope>
    <source>
        <strain evidence="3">93TX-2</strain>
    </source>
</reference>
<protein>
    <submittedName>
        <fullName evidence="2">Uncharacterized protein</fullName>
    </submittedName>
</protein>
<feature type="compositionally biased region" description="Polar residues" evidence="1">
    <location>
        <begin position="117"/>
        <end position="126"/>
    </location>
</feature>
<sequence>MDNPARYPGGSLRKASTRIHSMSDLNNQLKDCDKGNGFFDVWAANKQTVAFEGGNSEAQDLRGPAGAPKEARAELPRSSSLSVGQFFQPLAPTSTKKPKSRTTEDLLSGWDRKPGGSSINRQTCSPLSIPEGQPVAQNRNIDSITQLPPQISEITSCRNSVIDTRGCSGSEIIRHPDSRIASNSFQNTARKKLRSDQGTGNESFPRITHHHSISSFPMDHDDVVQFPRSGPSDALMNPGITNIKSGGQGVLLEKLKSQVDTSKETRDLHTGTVSIIGNPISPTHDTPNRFSKRIEFKQDIFNGQGLTSFQQSYMERFLQSFPKLKKGEFALQISEFNVACDALRKKHSLKSLPGMQAKMKGFMKDIDTWCKHWEGHINLGWKKVDDKFQVLRRPHIFPVFMFYVEMITTMIPFREDNQLDKEVEYPDTLKTAIQTFQEFNQYLTDGEGDVEVIELWREKRSTILCSQEERRFKSEIVVWHFLEVWLQKNQKMIWKHLKDQSGNHVYASVKQLLNFIFAYGSDNITIQLKREFEMSHLTSGY</sequence>
<dbReference type="OrthoDB" id="2518535at2759"/>
<evidence type="ECO:0000256" key="1">
    <source>
        <dbReference type="SAM" id="MobiDB-lite"/>
    </source>
</evidence>
<feature type="region of interest" description="Disordered" evidence="1">
    <location>
        <begin position="54"/>
        <end position="134"/>
    </location>
</feature>
<dbReference type="Proteomes" id="UP000238274">
    <property type="component" value="Unassembled WGS sequence"/>
</dbReference>
<proteinExistence type="predicted"/>
<comment type="caution">
    <text evidence="2">The sequence shown here is derived from an EMBL/GenBank/DDBJ whole genome shotgun (WGS) entry which is preliminary data.</text>
</comment>
<dbReference type="EMBL" id="PKSM01000150">
    <property type="protein sequence ID" value="POW07172.1"/>
    <property type="molecule type" value="Genomic_DNA"/>
</dbReference>
<name>A0A2S4VCB3_9BASI</name>
<accession>A0A2S4VCB3</accession>
<reference evidence="2 3" key="1">
    <citation type="submission" date="2017-12" db="EMBL/GenBank/DDBJ databases">
        <title>Gene loss provides genomic basis for host adaptation in cereal stripe rust fungi.</title>
        <authorList>
            <person name="Xia C."/>
        </authorList>
    </citation>
    <scope>NUCLEOTIDE SEQUENCE [LARGE SCALE GENOMIC DNA]</scope>
    <source>
        <strain evidence="2 3">93TX-2</strain>
    </source>
</reference>
<evidence type="ECO:0000313" key="3">
    <source>
        <dbReference type="Proteomes" id="UP000238274"/>
    </source>
</evidence>